<organism evidence="1 2">
    <name type="scientific">Vigna unguiculata</name>
    <name type="common">Cowpea</name>
    <dbReference type="NCBI Taxonomy" id="3917"/>
    <lineage>
        <taxon>Eukaryota</taxon>
        <taxon>Viridiplantae</taxon>
        <taxon>Streptophyta</taxon>
        <taxon>Embryophyta</taxon>
        <taxon>Tracheophyta</taxon>
        <taxon>Spermatophyta</taxon>
        <taxon>Magnoliopsida</taxon>
        <taxon>eudicotyledons</taxon>
        <taxon>Gunneridae</taxon>
        <taxon>Pentapetalae</taxon>
        <taxon>rosids</taxon>
        <taxon>fabids</taxon>
        <taxon>Fabales</taxon>
        <taxon>Fabaceae</taxon>
        <taxon>Papilionoideae</taxon>
        <taxon>50 kb inversion clade</taxon>
        <taxon>NPAAA clade</taxon>
        <taxon>indigoferoid/millettioid clade</taxon>
        <taxon>Phaseoleae</taxon>
        <taxon>Vigna</taxon>
    </lineage>
</organism>
<proteinExistence type="predicted"/>
<dbReference type="AlphaFoldDB" id="A0A4D6LWR2"/>
<gene>
    <name evidence="1" type="ORF">DEO72_LG5g1395</name>
</gene>
<name>A0A4D6LWR2_VIGUN</name>
<evidence type="ECO:0000313" key="2">
    <source>
        <dbReference type="Proteomes" id="UP000501690"/>
    </source>
</evidence>
<accession>A0A4D6LWR2</accession>
<reference evidence="1 2" key="1">
    <citation type="submission" date="2019-04" db="EMBL/GenBank/DDBJ databases">
        <title>An improved genome assembly and genetic linkage map for asparagus bean, Vigna unguiculata ssp. sesquipedialis.</title>
        <authorList>
            <person name="Xia Q."/>
            <person name="Zhang R."/>
            <person name="Dong Y."/>
        </authorList>
    </citation>
    <scope>NUCLEOTIDE SEQUENCE [LARGE SCALE GENOMIC DNA]</scope>
    <source>
        <tissue evidence="1">Leaf</tissue>
    </source>
</reference>
<keyword evidence="2" id="KW-1185">Reference proteome</keyword>
<sequence>MVFVVQIPARSRVVDRNWCSHGCCVRCREREDLAVAVNLKVEAARLEMDARRCRCGGETVRKMRGVVVRRETMGKMVAQGVDLQWKAVLVRKWWLPTWCSGVRWPASLAAAAVWRVVGKLGLGFHV</sequence>
<protein>
    <submittedName>
        <fullName evidence="1">Uncharacterized protein</fullName>
    </submittedName>
</protein>
<dbReference type="Proteomes" id="UP000501690">
    <property type="component" value="Linkage Group LG5"/>
</dbReference>
<dbReference type="EMBL" id="CP039349">
    <property type="protein sequence ID" value="QCD93322.1"/>
    <property type="molecule type" value="Genomic_DNA"/>
</dbReference>
<evidence type="ECO:0000313" key="1">
    <source>
        <dbReference type="EMBL" id="QCD93322.1"/>
    </source>
</evidence>